<keyword evidence="2" id="KW-1160">Virus entry into host cell</keyword>
<proteinExistence type="predicted"/>
<keyword evidence="2" id="KW-1162">Viral penetration into host cytoplasm</keyword>
<keyword evidence="3" id="KW-0231">Viral genome packaging</keyword>
<dbReference type="EMBL" id="BK015285">
    <property type="protein sequence ID" value="DAD99422.1"/>
    <property type="molecule type" value="Genomic_DNA"/>
</dbReference>
<accession>A0A8S5NXB1</accession>
<protein>
    <submittedName>
        <fullName evidence="4">Portal protein</fullName>
    </submittedName>
</protein>
<evidence type="ECO:0000256" key="2">
    <source>
        <dbReference type="ARBA" id="ARBA00023009"/>
    </source>
</evidence>
<dbReference type="InterPro" id="IPR006944">
    <property type="entry name" value="Phage/GTA_portal"/>
</dbReference>
<evidence type="ECO:0000256" key="3">
    <source>
        <dbReference type="ARBA" id="ARBA00023219"/>
    </source>
</evidence>
<dbReference type="Pfam" id="PF04860">
    <property type="entry name" value="Phage_portal"/>
    <property type="match status" value="1"/>
</dbReference>
<organism evidence="4">
    <name type="scientific">Siphoviridae sp. ctNU74</name>
    <dbReference type="NCBI Taxonomy" id="2825471"/>
    <lineage>
        <taxon>Viruses</taxon>
        <taxon>Duplodnaviria</taxon>
        <taxon>Heunggongvirae</taxon>
        <taxon>Uroviricota</taxon>
        <taxon>Caudoviricetes</taxon>
    </lineage>
</organism>
<keyword evidence="2" id="KW-1171">Viral genome ejection through host cell envelope</keyword>
<keyword evidence="1" id="KW-0118">Viral capsid assembly</keyword>
<sequence>MQDIMDDKEVQGAIYEIYLRELAFWTCVNKIANAVSKCEFKTYVKGKEVKAAEYYLWNYEPNQNQNAAGFVNKLIGKLYRNNECLVVEVNKKLYVADSYCKEIFALKDYKFSGIVIDGYELSETLEMSHVMFFELNSNDMRKLMNGMYETYSKLIVYAQEAYKKSRGKKGILNVEAIAQEDDNFNENFNQLMTEHFKNFFSKENAVLPLFEGYNYQDISDSGKTYSTESTRDIKSLADDIFEFTARGFSFPPSLAKGDVQDTGKAIDELLTFVVDPLIKMLQQEINRKRNGYKGFRDGTYIKIETLAVKHIDIFDIATPVDKLISSGAFTINDILEVLGKPRIEEEWANQHFMTKNYSKIQDLLAGLDKNDTQ</sequence>
<evidence type="ECO:0000256" key="1">
    <source>
        <dbReference type="ARBA" id="ARBA00022950"/>
    </source>
</evidence>
<keyword evidence="1" id="KW-1188">Viral release from host cell</keyword>
<evidence type="ECO:0000313" key="4">
    <source>
        <dbReference type="EMBL" id="DAD99422.1"/>
    </source>
</evidence>
<reference evidence="4" key="1">
    <citation type="journal article" date="2021" name="Proc. Natl. Acad. Sci. U.S.A.">
        <title>A Catalog of Tens of Thousands of Viruses from Human Metagenomes Reveals Hidden Associations with Chronic Diseases.</title>
        <authorList>
            <person name="Tisza M.J."/>
            <person name="Buck C.B."/>
        </authorList>
    </citation>
    <scope>NUCLEOTIDE SEQUENCE</scope>
    <source>
        <strain evidence="4">CtNU74</strain>
    </source>
</reference>
<dbReference type="InterPro" id="IPR006427">
    <property type="entry name" value="Portal_HK97"/>
</dbReference>
<name>A0A8S5NXB1_9CAUD</name>
<dbReference type="NCBIfam" id="TIGR01537">
    <property type="entry name" value="portal_HK97"/>
    <property type="match status" value="1"/>
</dbReference>